<reference evidence="2" key="1">
    <citation type="submission" date="2016-10" db="EMBL/GenBank/DDBJ databases">
        <authorList>
            <person name="Varghese N."/>
            <person name="Submissions S."/>
        </authorList>
    </citation>
    <scope>NUCLEOTIDE SEQUENCE [LARGE SCALE GENOMIC DNA]</scope>
    <source>
        <strain evidence="2">DSM 25055</strain>
    </source>
</reference>
<keyword evidence="2" id="KW-1185">Reference proteome</keyword>
<dbReference type="Proteomes" id="UP000199114">
    <property type="component" value="Unassembled WGS sequence"/>
</dbReference>
<proteinExistence type="predicted"/>
<dbReference type="EMBL" id="FOFD01000010">
    <property type="protein sequence ID" value="SER91489.1"/>
    <property type="molecule type" value="Genomic_DNA"/>
</dbReference>
<dbReference type="STRING" id="1186196.SAMN04489841_0024"/>
<organism evidence="1 2">
    <name type="scientific">Natrinema salaciae</name>
    <dbReference type="NCBI Taxonomy" id="1186196"/>
    <lineage>
        <taxon>Archaea</taxon>
        <taxon>Methanobacteriati</taxon>
        <taxon>Methanobacteriota</taxon>
        <taxon>Stenosarchaea group</taxon>
        <taxon>Halobacteria</taxon>
        <taxon>Halobacteriales</taxon>
        <taxon>Natrialbaceae</taxon>
        <taxon>Natrinema</taxon>
    </lineage>
</organism>
<name>A0A1H9T402_9EURY</name>
<evidence type="ECO:0000313" key="1">
    <source>
        <dbReference type="EMBL" id="SER91489.1"/>
    </source>
</evidence>
<accession>A0A1H9T402</accession>
<protein>
    <submittedName>
        <fullName evidence="1">Uncharacterized protein</fullName>
    </submittedName>
</protein>
<gene>
    <name evidence="1" type="ORF">SAMN04489841_0024</name>
</gene>
<dbReference type="AlphaFoldDB" id="A0A1H9T402"/>
<sequence length="47" mass="5136">MPVFGPCERGVGVSTADEWSGGINPVLHRKQLWGTVLIICGVNHQYL</sequence>
<evidence type="ECO:0000313" key="2">
    <source>
        <dbReference type="Proteomes" id="UP000199114"/>
    </source>
</evidence>